<feature type="binding site" evidence="5">
    <location>
        <position position="393"/>
    </location>
    <ligand>
        <name>Fe cation</name>
        <dbReference type="ChEBI" id="CHEBI:24875"/>
        <note>catalytic</note>
    </ligand>
</feature>
<feature type="binding site" evidence="5">
    <location>
        <position position="270"/>
    </location>
    <ligand>
        <name>Fe cation</name>
        <dbReference type="ChEBI" id="CHEBI:24875"/>
        <note>catalytic</note>
    </ligand>
</feature>
<keyword evidence="2 5" id="KW-0479">Metal-binding</keyword>
<evidence type="ECO:0000256" key="1">
    <source>
        <dbReference type="ARBA" id="ARBA00009419"/>
    </source>
</evidence>
<sequence>MEIGNIFICDYKKLDGITTRVVDEESVYVASGFCLFYLNSNKELLPIAIQLAQRPAQDNPIFLASDSDSDWLLAKMFIKNADYLEHQGIEHLLKTHMLGEVFAMATLRNLPSAHPIYKMLISHFRATIHINNHVRNQLLGPAGALSLSSLGSEGVLELMRRGLSDLKYSALCLPDNIIARGLDTVPNFYYRDDGLKLWTVLNSFVREMIKQFYLSDQNVAEDKELQDWVKEIFIHGVFGNPFSGFPSTLETTNELIKFLTMIIFTVSAQHAAVNNGQFHYQGWIPNSPPLLVKPPPNKKDKISMESIVEALPNVGHTAIFTQTAWTMSFNYDDVVPLGLNPDDHFDEVFPRQIQKDLLNELHFLGEKISERNSKLEVPYNYLNPSYVENSITI</sequence>
<dbReference type="Gene3D" id="3.10.450.60">
    <property type="match status" value="1"/>
</dbReference>
<protein>
    <recommendedName>
        <fullName evidence="6">Lipoxygenase domain-containing protein</fullName>
    </recommendedName>
</protein>
<keyword evidence="8" id="KW-1185">Reference proteome</keyword>
<dbReference type="Pfam" id="PF00305">
    <property type="entry name" value="Lipoxygenase"/>
    <property type="match status" value="1"/>
</dbReference>
<proteinExistence type="inferred from homology"/>
<evidence type="ECO:0000256" key="2">
    <source>
        <dbReference type="ARBA" id="ARBA00022723"/>
    </source>
</evidence>
<dbReference type="PROSITE" id="PS51393">
    <property type="entry name" value="LIPOXYGENASE_3"/>
    <property type="match status" value="1"/>
</dbReference>
<evidence type="ECO:0000256" key="3">
    <source>
        <dbReference type="ARBA" id="ARBA00022964"/>
    </source>
</evidence>
<evidence type="ECO:0000256" key="5">
    <source>
        <dbReference type="PIRSR" id="PIRSR601885-1"/>
    </source>
</evidence>
<dbReference type="GO" id="GO:0016702">
    <property type="term" value="F:oxidoreductase activity, acting on single donors with incorporation of molecular oxygen, incorporation of two atoms of oxygen"/>
    <property type="evidence" value="ECO:0007669"/>
    <property type="project" value="InterPro"/>
</dbReference>
<dbReference type="InterPro" id="IPR036226">
    <property type="entry name" value="LipOase_C_sf"/>
</dbReference>
<feature type="binding site" evidence="5">
    <location>
        <position position="91"/>
    </location>
    <ligand>
        <name>Fe cation</name>
        <dbReference type="ChEBI" id="CHEBI:24875"/>
        <note>catalytic</note>
    </ligand>
</feature>
<gene>
    <name evidence="7" type="ORF">KC01_LOCUS16568</name>
</gene>
<evidence type="ECO:0000259" key="6">
    <source>
        <dbReference type="PROSITE" id="PS51393"/>
    </source>
</evidence>
<dbReference type="AlphaFoldDB" id="A0AAV2K9A6"/>
<dbReference type="InterPro" id="IPR001885">
    <property type="entry name" value="LipOase_mml"/>
</dbReference>
<dbReference type="PANTHER" id="PTHR11771">
    <property type="entry name" value="LIPOXYGENASE"/>
    <property type="match status" value="1"/>
</dbReference>
<dbReference type="Gene3D" id="1.20.245.10">
    <property type="entry name" value="Lipoxygenase-1, Domain 5"/>
    <property type="match status" value="1"/>
</dbReference>
<evidence type="ECO:0000256" key="4">
    <source>
        <dbReference type="ARBA" id="ARBA00023002"/>
    </source>
</evidence>
<evidence type="ECO:0000313" key="8">
    <source>
        <dbReference type="Proteomes" id="UP001497482"/>
    </source>
</evidence>
<dbReference type="GO" id="GO:0034440">
    <property type="term" value="P:lipid oxidation"/>
    <property type="evidence" value="ECO:0007669"/>
    <property type="project" value="InterPro"/>
</dbReference>
<organism evidence="7 8">
    <name type="scientific">Knipowitschia caucasica</name>
    <name type="common">Caucasian dwarf goby</name>
    <name type="synonym">Pomatoschistus caucasicus</name>
    <dbReference type="NCBI Taxonomy" id="637954"/>
    <lineage>
        <taxon>Eukaryota</taxon>
        <taxon>Metazoa</taxon>
        <taxon>Chordata</taxon>
        <taxon>Craniata</taxon>
        <taxon>Vertebrata</taxon>
        <taxon>Euteleostomi</taxon>
        <taxon>Actinopterygii</taxon>
        <taxon>Neopterygii</taxon>
        <taxon>Teleostei</taxon>
        <taxon>Neoteleostei</taxon>
        <taxon>Acanthomorphata</taxon>
        <taxon>Gobiaria</taxon>
        <taxon>Gobiiformes</taxon>
        <taxon>Gobioidei</taxon>
        <taxon>Gobiidae</taxon>
        <taxon>Gobiinae</taxon>
        <taxon>Knipowitschia</taxon>
    </lineage>
</organism>
<keyword evidence="3" id="KW-0223">Dioxygenase</keyword>
<dbReference type="PRINTS" id="PR00467">
    <property type="entry name" value="MAMLPOXGNASE"/>
</dbReference>
<comment type="similarity">
    <text evidence="1">Belongs to the lipoxygenase family.</text>
</comment>
<keyword evidence="4" id="KW-0560">Oxidoreductase</keyword>
<dbReference type="Proteomes" id="UP001497482">
    <property type="component" value="Chromosome 17"/>
</dbReference>
<dbReference type="EMBL" id="OZ035839">
    <property type="protein sequence ID" value="CAL1586520.1"/>
    <property type="molecule type" value="Genomic_DNA"/>
</dbReference>
<comment type="cofactor">
    <cofactor evidence="5">
        <name>Fe cation</name>
        <dbReference type="ChEBI" id="CHEBI:24875"/>
    </cofactor>
    <text evidence="5">Binds 1 Fe cation per subunit.</text>
</comment>
<keyword evidence="5" id="KW-0408">Iron</keyword>
<dbReference type="GO" id="GO:0005506">
    <property type="term" value="F:iron ion binding"/>
    <property type="evidence" value="ECO:0007669"/>
    <property type="project" value="InterPro"/>
</dbReference>
<dbReference type="SUPFAM" id="SSF48484">
    <property type="entry name" value="Lipoxigenase"/>
    <property type="match status" value="1"/>
</dbReference>
<dbReference type="PRINTS" id="PR00087">
    <property type="entry name" value="LIPOXYGENASE"/>
</dbReference>
<evidence type="ECO:0000313" key="7">
    <source>
        <dbReference type="EMBL" id="CAL1586520.1"/>
    </source>
</evidence>
<accession>A0AAV2K9A6</accession>
<dbReference type="InterPro" id="IPR013819">
    <property type="entry name" value="LipOase_C"/>
</dbReference>
<dbReference type="InterPro" id="IPR000907">
    <property type="entry name" value="LipOase"/>
</dbReference>
<feature type="domain" description="Lipoxygenase" evidence="6">
    <location>
        <begin position="1"/>
        <end position="393"/>
    </location>
</feature>
<reference evidence="7 8" key="1">
    <citation type="submission" date="2024-04" db="EMBL/GenBank/DDBJ databases">
        <authorList>
            <person name="Waldvogel A.-M."/>
            <person name="Schoenle A."/>
        </authorList>
    </citation>
    <scope>NUCLEOTIDE SEQUENCE [LARGE SCALE GENOMIC DNA]</scope>
</reference>
<feature type="binding site" evidence="5">
    <location>
        <position position="96"/>
    </location>
    <ligand>
        <name>Fe cation</name>
        <dbReference type="ChEBI" id="CHEBI:24875"/>
        <note>catalytic</note>
    </ligand>
</feature>
<name>A0AAV2K9A6_KNICA</name>